<organism evidence="2 3">
    <name type="scientific">Bradyrhizobium japonicum</name>
    <dbReference type="NCBI Taxonomy" id="375"/>
    <lineage>
        <taxon>Bacteria</taxon>
        <taxon>Pseudomonadati</taxon>
        <taxon>Pseudomonadota</taxon>
        <taxon>Alphaproteobacteria</taxon>
        <taxon>Hyphomicrobiales</taxon>
        <taxon>Nitrobacteraceae</taxon>
        <taxon>Bradyrhizobium</taxon>
    </lineage>
</organism>
<gene>
    <name evidence="2" type="ORF">MA20_13375</name>
</gene>
<accession>A0A0A3XY68</accession>
<keyword evidence="1" id="KW-0472">Membrane</keyword>
<dbReference type="AlphaFoldDB" id="A0A0A3XY68"/>
<proteinExistence type="predicted"/>
<dbReference type="EMBL" id="JRPN01000013">
    <property type="protein sequence ID" value="KGT79392.1"/>
    <property type="molecule type" value="Genomic_DNA"/>
</dbReference>
<reference evidence="2 3" key="1">
    <citation type="submission" date="2014-09" db="EMBL/GenBank/DDBJ databases">
        <title>Draft genome of Bradyrhizobium japonicum Is-34.</title>
        <authorList>
            <person name="Tsurumaru H."/>
            <person name="Yamakawa T."/>
            <person name="Hashimoto S."/>
            <person name="Okizaki K."/>
            <person name="Kanesaki Y."/>
            <person name="Yoshikawa H."/>
            <person name="Yajima S."/>
        </authorList>
    </citation>
    <scope>NUCLEOTIDE SEQUENCE [LARGE SCALE GENOMIC DNA]</scope>
    <source>
        <strain evidence="2 3">Is-34</strain>
    </source>
</reference>
<evidence type="ECO:0000313" key="3">
    <source>
        <dbReference type="Proteomes" id="UP000030377"/>
    </source>
</evidence>
<feature type="transmembrane region" description="Helical" evidence="1">
    <location>
        <begin position="61"/>
        <end position="81"/>
    </location>
</feature>
<sequence>MHTALTAWRDAVRFMSLKDGSTMTEPVPEDLITHPEGIRGGFELRLGEKISLKGQGRITPAGIVSAGIITVAILVATAALARAAQR</sequence>
<keyword evidence="1" id="KW-0812">Transmembrane</keyword>
<keyword evidence="1" id="KW-1133">Transmembrane helix</keyword>
<dbReference type="RefSeq" id="WP_049826390.1">
    <property type="nucleotide sequence ID" value="NZ_JAOQOA010000001.1"/>
</dbReference>
<dbReference type="Proteomes" id="UP000030377">
    <property type="component" value="Unassembled WGS sequence"/>
</dbReference>
<evidence type="ECO:0000256" key="1">
    <source>
        <dbReference type="SAM" id="Phobius"/>
    </source>
</evidence>
<comment type="caution">
    <text evidence="2">The sequence shown here is derived from an EMBL/GenBank/DDBJ whole genome shotgun (WGS) entry which is preliminary data.</text>
</comment>
<name>A0A0A3XY68_BRAJP</name>
<evidence type="ECO:0000313" key="2">
    <source>
        <dbReference type="EMBL" id="KGT79392.1"/>
    </source>
</evidence>
<protein>
    <submittedName>
        <fullName evidence="2">Uncharacterized protein</fullName>
    </submittedName>
</protein>